<dbReference type="Proteomes" id="UP000003340">
    <property type="component" value="Unassembled WGS sequence"/>
</dbReference>
<dbReference type="Gene3D" id="2.60.120.260">
    <property type="entry name" value="Galactose-binding domain-like"/>
    <property type="match status" value="1"/>
</dbReference>
<dbReference type="GO" id="GO:0004553">
    <property type="term" value="F:hydrolase activity, hydrolyzing O-glycosyl compounds"/>
    <property type="evidence" value="ECO:0007669"/>
    <property type="project" value="InterPro"/>
</dbReference>
<evidence type="ECO:0000313" key="4">
    <source>
        <dbReference type="Proteomes" id="UP000003340"/>
    </source>
</evidence>
<accession>C0ECP3</accession>
<dbReference type="eggNOG" id="COG1196">
    <property type="taxonomic scope" value="Bacteria"/>
</dbReference>
<dbReference type="eggNOG" id="COG3250">
    <property type="taxonomic scope" value="Bacteria"/>
</dbReference>
<reference evidence="3 4" key="1">
    <citation type="submission" date="2009-01" db="EMBL/GenBank/DDBJ databases">
        <authorList>
            <person name="Fulton L."/>
            <person name="Clifton S."/>
            <person name="Fulton B."/>
            <person name="Xu J."/>
            <person name="Minx P."/>
            <person name="Pepin K.H."/>
            <person name="Johnson M."/>
            <person name="Bhonagiri V."/>
            <person name="Nash W.E."/>
            <person name="Mardis E.R."/>
            <person name="Wilson R.K."/>
        </authorList>
    </citation>
    <scope>NUCLEOTIDE SEQUENCE [LARGE SCALE GENOMIC DNA]</scope>
    <source>
        <strain evidence="3 4">DSM 5476</strain>
    </source>
</reference>
<evidence type="ECO:0000259" key="2">
    <source>
        <dbReference type="Pfam" id="PF02837"/>
    </source>
</evidence>
<sequence>MRIKNKISRMIAGILALAMTAAVASTTLIPVSASSAQTWTGQMSFAQEFANPPSSTKPMTRFWWPNAPQDLDELEREVRAIAEAGYGGIEIACVADSSGWVDPVEYGWGTEGWNNAVRRTLQTAKEVGIKVDLTVGPHWPLSIPGVNPDTPDSAKKLSQGSVKVEAGTTYAGEAPAADEPLKEPWTVDELKAVTAAKITGYDEETAAYTYDVNSMQEVTAGEDGTVHWTAPDDGDYMLFSYWMRGTGQRAQQAMNPSFELSDPIPYTVDHFSLAGTNAFIDFWKDNMLPDDILALLREVGGSMFEDSLELSGNQWTAELLDYFEEHRGYDLTPYLPVIEGADVADAETTARITEDYSQTLNDMYIDYHVLPMQEFMNSIGLTFRTQSYGGCVDSSQTGSLVDIIEGELLTFSSMGIGAGKDNTVGEWTADNKFKMLRGGANLGRSNILSDEIGSLLGAGWSLSLDNILSFMNNDFSAGVNNMVLHGFPYRYAPGAKWPTYAAFSPLNFRGMDFGVSLNNYTPTWEALDEMLDYVHRMQYVLQSGKSTVDIAIYRHELSTNGKTIPDGTLVDKGYTYDYVSPNAFDNEKAYVKDGVFAPEGGGYRAMIVYDTEYITLDGAQKLIEYADAGLPIIIAKQIPSKTKGFGQKDRDSEVAALMTELLAKDNVSFVSEDSELTAAVEAVGILPSTEFQTTEPKLTTVRRELPNADYYYLFNRSYDRAVDVDVTLQGGGIPYLLNAYTGEVTRLSNYTVGNGTITTRVTLDSRDTQLIAIGGEDWYSDDNASLAHVTSGNVQTKFDQNGLSVTAEQPGDYTVTLSDGTTVETTVSDVSQPVTLNRWHLSLESWEPANFDAEGNERFETSKTTYETDLDTIVPWSEMEEYKDVSGIGTYTTTISLDQPWTGGYNAVLDLGNIENGFEVFVNGEQVMANQITHTADLGGHLRQGDNEITVRVVSELINTQIVLRPDKYEGRTRTVNGLTENPVLTPYGVALVQTNQKVSKDILEKVIAYAQDQKDNGALDNVIPLVAEAYNTRLEAANALLNSLSATQQEVDEAWASLMEIIHYLDFIQGNKNQLDTAIAYAESLNLNDYQEQGQAEFLAALADAKKVQADENALQYEVDEARDNLTEATLHLLLKTGDKAQLNLVIRYAQQLELENYLDNGKQAFIEALEKAVAVQDDKTAVQSAIDAAVQELTDALLELRLKPDKTLLANLLQEAGRLELSGYTAETAEYFASAREAAQAVFDNPQASQAEVEQAEKTLKAAMEALEAAPVAQIQGDGTATTANSSPKTGESLPVAAAALLLFAAAGLTMCKRRK</sequence>
<dbReference type="HOGENOM" id="CLU_003772_0_1_9"/>
<name>C0ECP3_9FIRM</name>
<dbReference type="EMBL" id="ACEC01000056">
    <property type="protein sequence ID" value="EEG30758.1"/>
    <property type="molecule type" value="Genomic_DNA"/>
</dbReference>
<organism evidence="3 4">
    <name type="scientific">[Clostridium] methylpentosum DSM 5476</name>
    <dbReference type="NCBI Taxonomy" id="537013"/>
    <lineage>
        <taxon>Bacteria</taxon>
        <taxon>Bacillati</taxon>
        <taxon>Bacillota</taxon>
        <taxon>Clostridia</taxon>
        <taxon>Eubacteriales</taxon>
        <taxon>Oscillospiraceae</taxon>
        <taxon>Oscillospiraceae incertae sedis</taxon>
    </lineage>
</organism>
<dbReference type="Gene3D" id="1.20.1270.70">
    <property type="entry name" value="Designed single chain three-helix bundle"/>
    <property type="match status" value="4"/>
</dbReference>
<comment type="caution">
    <text evidence="3">The sequence shown here is derived from an EMBL/GenBank/DDBJ whole genome shotgun (WGS) entry which is preliminary data.</text>
</comment>
<dbReference type="InterPro" id="IPR008979">
    <property type="entry name" value="Galactose-bd-like_sf"/>
</dbReference>
<keyword evidence="3" id="KW-0378">Hydrolase</keyword>
<comment type="similarity">
    <text evidence="1">Belongs to the glycosyl hydrolase 2 family.</text>
</comment>
<dbReference type="PANTHER" id="PTHR36848">
    <property type="entry name" value="DNA-BINDING PROTEIN (PUTATIVE SECRETED PROTEIN)-RELATED"/>
    <property type="match status" value="1"/>
</dbReference>
<proteinExistence type="inferred from homology"/>
<reference evidence="3 4" key="2">
    <citation type="submission" date="2009-02" db="EMBL/GenBank/DDBJ databases">
        <title>Draft genome sequence of Clostridium methylpentosum (DSM 5476).</title>
        <authorList>
            <person name="Sudarsanam P."/>
            <person name="Ley R."/>
            <person name="Guruge J."/>
            <person name="Turnbaugh P.J."/>
            <person name="Mahowald M."/>
            <person name="Liep D."/>
            <person name="Gordon J."/>
        </authorList>
    </citation>
    <scope>NUCLEOTIDE SEQUENCE [LARGE SCALE GENOMIC DNA]</scope>
    <source>
        <strain evidence="3 4">DSM 5476</strain>
    </source>
</reference>
<gene>
    <name evidence="3" type="ORF">CLOSTMETH_01614</name>
</gene>
<evidence type="ECO:0000256" key="1">
    <source>
        <dbReference type="ARBA" id="ARBA00007401"/>
    </source>
</evidence>
<protein>
    <submittedName>
        <fullName evidence="3">Glycosyl hydrolase family 2, sugar binding domain protein</fullName>
    </submittedName>
</protein>
<keyword evidence="4" id="KW-1185">Reference proteome</keyword>
<dbReference type="GO" id="GO:0005975">
    <property type="term" value="P:carbohydrate metabolic process"/>
    <property type="evidence" value="ECO:0007669"/>
    <property type="project" value="InterPro"/>
</dbReference>
<dbReference type="Pfam" id="PF07554">
    <property type="entry name" value="FIVAR"/>
    <property type="match status" value="4"/>
</dbReference>
<evidence type="ECO:0000313" key="3">
    <source>
        <dbReference type="EMBL" id="EEG30758.1"/>
    </source>
</evidence>
<dbReference type="STRING" id="537013.CLOSTMETH_01614"/>
<dbReference type="InterPro" id="IPR053161">
    <property type="entry name" value="Ulvan_degrading_GH"/>
</dbReference>
<feature type="domain" description="Glycosyl hydrolases family 2 sugar binding" evidence="2">
    <location>
        <begin position="881"/>
        <end position="954"/>
    </location>
</feature>
<dbReference type="InterPro" id="IPR006104">
    <property type="entry name" value="Glyco_hydro_2_N"/>
</dbReference>
<dbReference type="Pfam" id="PF02837">
    <property type="entry name" value="Glyco_hydro_2_N"/>
    <property type="match status" value="1"/>
</dbReference>
<dbReference type="SUPFAM" id="SSF49785">
    <property type="entry name" value="Galactose-binding domain-like"/>
    <property type="match status" value="1"/>
</dbReference>
<dbReference type="PANTHER" id="PTHR36848:SF2">
    <property type="entry name" value="SECRETED PROTEIN"/>
    <property type="match status" value="1"/>
</dbReference>
<dbReference type="Pfam" id="PF17132">
    <property type="entry name" value="Glyco_hydro_106"/>
    <property type="match status" value="2"/>
</dbReference>